<evidence type="ECO:0000256" key="4">
    <source>
        <dbReference type="ARBA" id="ARBA00022801"/>
    </source>
</evidence>
<dbReference type="InterPro" id="IPR000801">
    <property type="entry name" value="Esterase-like"/>
</dbReference>
<comment type="caution">
    <text evidence="9">The sequence shown here is derived from an EMBL/GenBank/DDBJ whole genome shotgun (WGS) entry which is preliminary data.</text>
</comment>
<dbReference type="Proteomes" id="UP000029448">
    <property type="component" value="Unassembled WGS sequence"/>
</dbReference>
<evidence type="ECO:0000256" key="1">
    <source>
        <dbReference type="ARBA" id="ARBA00005622"/>
    </source>
</evidence>
<accession>A0A095BBQ8</accession>
<organism evidence="9 10">
    <name type="scientific">Acetobacter tropicalis</name>
    <dbReference type="NCBI Taxonomy" id="104102"/>
    <lineage>
        <taxon>Bacteria</taxon>
        <taxon>Pseudomonadati</taxon>
        <taxon>Pseudomonadota</taxon>
        <taxon>Alphaproteobacteria</taxon>
        <taxon>Acetobacterales</taxon>
        <taxon>Acetobacteraceae</taxon>
        <taxon>Acetobacter</taxon>
    </lineage>
</organism>
<dbReference type="NCBIfam" id="TIGR02821">
    <property type="entry name" value="fghA_ester_D"/>
    <property type="match status" value="1"/>
</dbReference>
<dbReference type="GO" id="GO:0052689">
    <property type="term" value="F:carboxylic ester hydrolase activity"/>
    <property type="evidence" value="ECO:0007669"/>
    <property type="project" value="UniProtKB-KW"/>
</dbReference>
<dbReference type="EMBL" id="JOKM01000017">
    <property type="protein sequence ID" value="KGB26218.1"/>
    <property type="molecule type" value="Genomic_DNA"/>
</dbReference>
<dbReference type="GO" id="GO:0046294">
    <property type="term" value="P:formaldehyde catabolic process"/>
    <property type="evidence" value="ECO:0007669"/>
    <property type="project" value="InterPro"/>
</dbReference>
<evidence type="ECO:0000256" key="5">
    <source>
        <dbReference type="ARBA" id="ARBA00047590"/>
    </source>
</evidence>
<dbReference type="Gene3D" id="3.40.50.1820">
    <property type="entry name" value="alpha/beta hydrolase"/>
    <property type="match status" value="1"/>
</dbReference>
<evidence type="ECO:0000256" key="8">
    <source>
        <dbReference type="RuleBase" id="RU363068"/>
    </source>
</evidence>
<evidence type="ECO:0000256" key="3">
    <source>
        <dbReference type="ARBA" id="ARBA00022487"/>
    </source>
</evidence>
<reference evidence="9 10" key="1">
    <citation type="submission" date="2014-06" db="EMBL/GenBank/DDBJ databases">
        <title>Functional and comparative genomic analyses of the Drosophila gut microbiota identify candidate symbiosis factors.</title>
        <authorList>
            <person name="Newell P.D."/>
            <person name="Chaston J.M."/>
            <person name="Douglas A.E."/>
        </authorList>
    </citation>
    <scope>NUCLEOTIDE SEQUENCE [LARGE SCALE GENOMIC DNA]</scope>
    <source>
        <strain evidence="9 10">DmCS_006</strain>
    </source>
</reference>
<evidence type="ECO:0000313" key="10">
    <source>
        <dbReference type="Proteomes" id="UP000029448"/>
    </source>
</evidence>
<name>A0A095BBQ8_9PROT</name>
<dbReference type="InterPro" id="IPR014186">
    <property type="entry name" value="S-formylglutathione_hydrol"/>
</dbReference>
<dbReference type="Pfam" id="PF00756">
    <property type="entry name" value="Esterase"/>
    <property type="match status" value="1"/>
</dbReference>
<keyword evidence="3 8" id="KW-0719">Serine esterase</keyword>
<dbReference type="PANTHER" id="PTHR10061:SF0">
    <property type="entry name" value="S-FORMYLGLUTATHIONE HYDROLASE"/>
    <property type="match status" value="1"/>
</dbReference>
<evidence type="ECO:0000256" key="6">
    <source>
        <dbReference type="NCBIfam" id="TIGR02821"/>
    </source>
</evidence>
<comment type="catalytic activity">
    <reaction evidence="5 8">
        <text>S-formylglutathione + H2O = formate + glutathione + H(+)</text>
        <dbReference type="Rhea" id="RHEA:14961"/>
        <dbReference type="ChEBI" id="CHEBI:15377"/>
        <dbReference type="ChEBI" id="CHEBI:15378"/>
        <dbReference type="ChEBI" id="CHEBI:15740"/>
        <dbReference type="ChEBI" id="CHEBI:57688"/>
        <dbReference type="ChEBI" id="CHEBI:57925"/>
        <dbReference type="EC" id="3.1.2.12"/>
    </reaction>
</comment>
<dbReference type="GO" id="GO:0018738">
    <property type="term" value="F:S-formylglutathione hydrolase activity"/>
    <property type="evidence" value="ECO:0007669"/>
    <property type="project" value="UniProtKB-UniRule"/>
</dbReference>
<dbReference type="STRING" id="104102.AtDm6_0497"/>
<keyword evidence="4 8" id="KW-0378">Hydrolase</keyword>
<evidence type="ECO:0000313" key="9">
    <source>
        <dbReference type="EMBL" id="KGB26218.1"/>
    </source>
</evidence>
<dbReference type="InterPro" id="IPR029058">
    <property type="entry name" value="AB_hydrolase_fold"/>
</dbReference>
<dbReference type="PANTHER" id="PTHR10061">
    <property type="entry name" value="S-FORMYLGLUTATHIONE HYDROLASE"/>
    <property type="match status" value="1"/>
</dbReference>
<evidence type="ECO:0000256" key="2">
    <source>
        <dbReference type="ARBA" id="ARBA00012479"/>
    </source>
</evidence>
<dbReference type="AlphaFoldDB" id="A0A095BBQ8"/>
<dbReference type="GO" id="GO:0005829">
    <property type="term" value="C:cytosol"/>
    <property type="evidence" value="ECO:0007669"/>
    <property type="project" value="TreeGrafter"/>
</dbReference>
<proteinExistence type="inferred from homology"/>
<dbReference type="PATRIC" id="fig|104102.7.peg.493"/>
<evidence type="ECO:0000256" key="7">
    <source>
        <dbReference type="PIRSR" id="PIRSR614186-1"/>
    </source>
</evidence>
<keyword evidence="10" id="KW-1185">Reference proteome</keyword>
<dbReference type="FunFam" id="3.40.50.1820:FF:000002">
    <property type="entry name" value="S-formylglutathione hydrolase"/>
    <property type="match status" value="1"/>
</dbReference>
<gene>
    <name evidence="9" type="ORF">AtDm6_0497</name>
</gene>
<sequence>MWHENDGNRFSCELLCCKKQEGAPAPPSSPDERGRNTWHKDQAMARQDENKGEERVVTTIETRSEHVCHGGRVGFYTHQSNVLGLEARFAVFVPPGADTANPVPVVYVLAGLTCTEETFFIKADALAEAARLGVALVATDTSPRGAGVEGEDTDWDFGTGAGFYLDATQEPWRKHYRMGHYICEELPRLVEAHFPLDGARRGITGHSMGGHGALVHGLRAPQFWKSVSAFAPIVHPAEVPWGEKAFTNYLGPDRATWRTYDAVCLLEDGHTHPSTLLVDQGKADQFLERELQPWHLATAAQTAGQALTLREHDGYDHSYWFVQSFAADHIRYHAAVLKAVR</sequence>
<dbReference type="EC" id="3.1.2.12" evidence="2 6"/>
<comment type="similarity">
    <text evidence="1 8">Belongs to the esterase D family.</text>
</comment>
<feature type="active site" description="Charge relay system" evidence="7">
    <location>
        <position position="317"/>
    </location>
</feature>
<feature type="active site" description="Charge relay system" evidence="7">
    <location>
        <position position="207"/>
    </location>
</feature>
<dbReference type="SUPFAM" id="SSF53474">
    <property type="entry name" value="alpha/beta-Hydrolases"/>
    <property type="match status" value="1"/>
</dbReference>
<feature type="active site" description="Charge relay system" evidence="7">
    <location>
        <position position="284"/>
    </location>
</feature>
<protein>
    <recommendedName>
        <fullName evidence="2 6">S-formylglutathione hydrolase</fullName>
        <ecNumber evidence="2 6">3.1.2.12</ecNumber>
    </recommendedName>
</protein>
<comment type="function">
    <text evidence="8">Serine hydrolase involved in the detoxification of formaldehyde.</text>
</comment>